<evidence type="ECO:0000256" key="1">
    <source>
        <dbReference type="SAM" id="Coils"/>
    </source>
</evidence>
<protein>
    <submittedName>
        <fullName evidence="2">Uncharacterized protein</fullName>
    </submittedName>
</protein>
<dbReference type="AlphaFoldDB" id="A0A1T4TXU9"/>
<reference evidence="3" key="1">
    <citation type="submission" date="2017-02" db="EMBL/GenBank/DDBJ databases">
        <authorList>
            <person name="Varghese N."/>
            <person name="Submissions S."/>
        </authorList>
    </citation>
    <scope>NUCLEOTIDE SEQUENCE [LARGE SCALE GENOMIC DNA]</scope>
    <source>
        <strain evidence="3">DSM 22720</strain>
    </source>
</reference>
<name>A0A1T4TXU9_9GAMM</name>
<evidence type="ECO:0000313" key="3">
    <source>
        <dbReference type="Proteomes" id="UP000190162"/>
    </source>
</evidence>
<gene>
    <name evidence="2" type="ORF">SAMN02745132_00321</name>
</gene>
<keyword evidence="1" id="KW-0175">Coiled coil</keyword>
<sequence length="479" mass="54349">MNTKDSIIRSLKVYRVLGSYQGSITNNINSRLASPFFGAFLVSWGLCNWDKLALLFFGIQNVDSRISVFQDSIAWVSIWHENSLNTIWWPLAISSIYMFLSPYLHIAIQQIQKHSAGWRYSLTVDQDVDKEDARGRLVKAKARANLQNKVAEDEVRAEIENSVAKTEKLQKDAAAAEAKKNLIQEKYLEAQEKVKELKLANEVLARKEAKKVQDAEKATFAFEKSKAEHKNELLTLKFPLAYQYMNTLSDSLSDDDWRCSLSNLSAIIATVFGYDSFDTLINDESFSVKNINKIKYLSYDSEILFDCLNDVIESENEEHYDSSWLFEHIQMTLDQYSLQLRDLDSVAEDAIDELWDAGLIEEFINSAPVSSETAITNVECFDQLDNIQKISHRWGKGQGLYITYTCDLSGDSHPDKPFSGNSINIKFEVLHPLVVGNTGLGAFEIYHVDAEREDWGDDEAWNFNGTNPVLNSGSADAEF</sequence>
<dbReference type="EMBL" id="FUXU01000002">
    <property type="protein sequence ID" value="SKA45234.1"/>
    <property type="molecule type" value="Genomic_DNA"/>
</dbReference>
<accession>A0A1T4TXU9</accession>
<proteinExistence type="predicted"/>
<dbReference type="Proteomes" id="UP000190162">
    <property type="component" value="Unassembled WGS sequence"/>
</dbReference>
<keyword evidence="3" id="KW-1185">Reference proteome</keyword>
<dbReference type="RefSeq" id="WP_139367710.1">
    <property type="nucleotide sequence ID" value="NZ_FUXU01000002.1"/>
</dbReference>
<feature type="coiled-coil region" evidence="1">
    <location>
        <begin position="141"/>
        <end position="210"/>
    </location>
</feature>
<evidence type="ECO:0000313" key="2">
    <source>
        <dbReference type="EMBL" id="SKA45234.1"/>
    </source>
</evidence>
<dbReference type="OrthoDB" id="6100356at2"/>
<organism evidence="2 3">
    <name type="scientific">Enterovibrio nigricans DSM 22720</name>
    <dbReference type="NCBI Taxonomy" id="1121868"/>
    <lineage>
        <taxon>Bacteria</taxon>
        <taxon>Pseudomonadati</taxon>
        <taxon>Pseudomonadota</taxon>
        <taxon>Gammaproteobacteria</taxon>
        <taxon>Vibrionales</taxon>
        <taxon>Vibrionaceae</taxon>
        <taxon>Enterovibrio</taxon>
    </lineage>
</organism>